<keyword evidence="2" id="KW-0732">Signal</keyword>
<sequence>MNTLVLGAALFAVALGYGQSPVVGQQPYYPQNPYPPPFVAPPRDNVWCDTDSTVFVATERVSTGENQGPYGGNQGNFVQQVIKSMKCSTSAWFDEKSCTSCCRLARRSNDINTVSFSLRSPNCLSLQLDITGMVVEIGGEELEPENPGTVYGRKRRQAEPVEAGPQAPVSSNQPGYSVPTIDGNKNIVVKKELQCLCCRPTPSQPSQPQGPLYGSVQYPQPQPQYPQVPVQNYK</sequence>
<comment type="caution">
    <text evidence="3">The sequence shown here is derived from an EMBL/GenBank/DDBJ whole genome shotgun (WGS) entry which is preliminary data.</text>
</comment>
<dbReference type="EMBL" id="JAUCMV010000005">
    <property type="protein sequence ID" value="KAK0394294.1"/>
    <property type="molecule type" value="Genomic_DNA"/>
</dbReference>
<reference evidence="3" key="1">
    <citation type="submission" date="2023-06" db="EMBL/GenBank/DDBJ databases">
        <title>Genomic analysis of the entomopathogenic nematode Steinernema hermaphroditum.</title>
        <authorList>
            <person name="Schwarz E.M."/>
            <person name="Heppert J.K."/>
            <person name="Baniya A."/>
            <person name="Schwartz H.T."/>
            <person name="Tan C.-H."/>
            <person name="Antoshechkin I."/>
            <person name="Sternberg P.W."/>
            <person name="Goodrich-Blair H."/>
            <person name="Dillman A.R."/>
        </authorList>
    </citation>
    <scope>NUCLEOTIDE SEQUENCE</scope>
    <source>
        <strain evidence="3">PS9179</strain>
        <tissue evidence="3">Whole animal</tissue>
    </source>
</reference>
<feature type="region of interest" description="Disordered" evidence="1">
    <location>
        <begin position="201"/>
        <end position="234"/>
    </location>
</feature>
<evidence type="ECO:0000313" key="4">
    <source>
        <dbReference type="Proteomes" id="UP001175271"/>
    </source>
</evidence>
<protein>
    <submittedName>
        <fullName evidence="3">Uncharacterized protein</fullName>
    </submittedName>
</protein>
<feature type="region of interest" description="Disordered" evidence="1">
    <location>
        <begin position="145"/>
        <end position="180"/>
    </location>
</feature>
<organism evidence="3 4">
    <name type="scientific">Steinernema hermaphroditum</name>
    <dbReference type="NCBI Taxonomy" id="289476"/>
    <lineage>
        <taxon>Eukaryota</taxon>
        <taxon>Metazoa</taxon>
        <taxon>Ecdysozoa</taxon>
        <taxon>Nematoda</taxon>
        <taxon>Chromadorea</taxon>
        <taxon>Rhabditida</taxon>
        <taxon>Tylenchina</taxon>
        <taxon>Panagrolaimomorpha</taxon>
        <taxon>Strongyloidoidea</taxon>
        <taxon>Steinernematidae</taxon>
        <taxon>Steinernema</taxon>
    </lineage>
</organism>
<dbReference type="AlphaFoldDB" id="A0AA39LEP4"/>
<feature type="chain" id="PRO_5041355946" evidence="2">
    <location>
        <begin position="19"/>
        <end position="234"/>
    </location>
</feature>
<feature type="signal peptide" evidence="2">
    <location>
        <begin position="1"/>
        <end position="18"/>
    </location>
</feature>
<dbReference type="Proteomes" id="UP001175271">
    <property type="component" value="Unassembled WGS sequence"/>
</dbReference>
<proteinExistence type="predicted"/>
<evidence type="ECO:0000313" key="3">
    <source>
        <dbReference type="EMBL" id="KAK0394294.1"/>
    </source>
</evidence>
<evidence type="ECO:0000256" key="2">
    <source>
        <dbReference type="SAM" id="SignalP"/>
    </source>
</evidence>
<evidence type="ECO:0000256" key="1">
    <source>
        <dbReference type="SAM" id="MobiDB-lite"/>
    </source>
</evidence>
<keyword evidence="4" id="KW-1185">Reference proteome</keyword>
<name>A0AA39LEP4_9BILA</name>
<accession>A0AA39LEP4</accession>
<gene>
    <name evidence="3" type="ORF">QR680_000671</name>
</gene>